<dbReference type="InterPro" id="IPR007554">
    <property type="entry name" value="Glycerophosphate_synth"/>
</dbReference>
<dbReference type="SUPFAM" id="SSF53756">
    <property type="entry name" value="UDP-Glycosyltransferase/glycogen phosphorylase"/>
    <property type="match status" value="1"/>
</dbReference>
<accession>A0AA47KJ46</accession>
<keyword evidence="7" id="KW-1133">Transmembrane helix</keyword>
<dbReference type="PANTHER" id="PTHR37316">
    <property type="entry name" value="TEICHOIC ACID GLYCEROL-PHOSPHATE PRIMASE"/>
    <property type="match status" value="1"/>
</dbReference>
<keyword evidence="3" id="KW-1003">Cell membrane</keyword>
<dbReference type="InterPro" id="IPR051612">
    <property type="entry name" value="Teichoic_Acid_Biosynth"/>
</dbReference>
<dbReference type="Proteomes" id="UP001164748">
    <property type="component" value="Chromosome"/>
</dbReference>
<feature type="transmembrane region" description="Helical" evidence="7">
    <location>
        <begin position="7"/>
        <end position="27"/>
    </location>
</feature>
<gene>
    <name evidence="8" type="ORF">N8M53_08475</name>
</gene>
<keyword evidence="7" id="KW-0812">Transmembrane</keyword>
<dbReference type="Gene3D" id="3.40.50.11820">
    <property type="match status" value="1"/>
</dbReference>
<reference evidence="8" key="1">
    <citation type="submission" date="2022-09" db="EMBL/GenBank/DDBJ databases">
        <authorList>
            <person name="Li Z.-J."/>
        </authorList>
    </citation>
    <scope>NUCLEOTIDE SEQUENCE</scope>
    <source>
        <strain evidence="8">TGB11</strain>
    </source>
</reference>
<dbReference type="Pfam" id="PF04464">
    <property type="entry name" value="Glyphos_transf"/>
    <property type="match status" value="1"/>
</dbReference>
<dbReference type="Gene3D" id="3.40.50.12580">
    <property type="match status" value="1"/>
</dbReference>
<evidence type="ECO:0000256" key="5">
    <source>
        <dbReference type="ARBA" id="ARBA00022944"/>
    </source>
</evidence>
<keyword evidence="4" id="KW-0808">Transferase</keyword>
<protein>
    <submittedName>
        <fullName evidence="8">CDP-glycerol glycerophosphotransferase family protein</fullName>
    </submittedName>
</protein>
<dbReference type="AlphaFoldDB" id="A0AA47KJ46"/>
<name>A0AA47KJ46_9GAMM</name>
<evidence type="ECO:0000313" key="8">
    <source>
        <dbReference type="EMBL" id="WBA07876.1"/>
    </source>
</evidence>
<evidence type="ECO:0000256" key="6">
    <source>
        <dbReference type="ARBA" id="ARBA00023136"/>
    </source>
</evidence>
<comment type="similarity">
    <text evidence="2">Belongs to the CDP-glycerol glycerophosphotransferase family.</text>
</comment>
<keyword evidence="5" id="KW-0777">Teichoic acid biosynthesis</keyword>
<dbReference type="RefSeq" id="WP_269578461.1">
    <property type="nucleotide sequence ID" value="NZ_CP114588.1"/>
</dbReference>
<evidence type="ECO:0000313" key="9">
    <source>
        <dbReference type="Proteomes" id="UP001164748"/>
    </source>
</evidence>
<sequence length="390" mass="44776">MNKNRYLFLRAVHFVSGLVPSFLSLFFPRDKKTIIFNSQFNTTFEHNSRALFLHFLASESNGIAKFVINDSEKRRALREKYGDHFITNDRFKDIIMIMRSGLWVCSSLETPLSGFGLSFRRTVIHLGHGAPIKSVGLGEKYVSLVKSIYYRLIRTNFSYLMSSSAAFDSAWAKCLHLPSSHIVRCPQARCDQVVSPDRHLVSLILDKSSHNVLYAPTWRPFSDTQIFPFDDFNLDTLCDGLEKKGVTLFLRLHPNFEFELDEKLLKCERIKLLSSQDISDINPVLGGFDLVITDYSSIYIDFLLTEKPVMFLPYDYNEYESTIGFSIDYEKLTPGPKPNSLVAFLSELETLLTDSDYYLSCRKNANKVLNPIMRDHAKHTLNVVKTLAKR</sequence>
<dbReference type="GO" id="GO:0005886">
    <property type="term" value="C:plasma membrane"/>
    <property type="evidence" value="ECO:0007669"/>
    <property type="project" value="UniProtKB-SubCell"/>
</dbReference>
<proteinExistence type="inferred from homology"/>
<dbReference type="PANTHER" id="PTHR37316:SF3">
    <property type="entry name" value="TEICHOIC ACID GLYCEROL-PHOSPHATE TRANSFERASE"/>
    <property type="match status" value="1"/>
</dbReference>
<keyword evidence="6 7" id="KW-0472">Membrane</keyword>
<evidence type="ECO:0000256" key="1">
    <source>
        <dbReference type="ARBA" id="ARBA00004202"/>
    </source>
</evidence>
<evidence type="ECO:0000256" key="7">
    <source>
        <dbReference type="SAM" id="Phobius"/>
    </source>
</evidence>
<dbReference type="GO" id="GO:0019350">
    <property type="term" value="P:teichoic acid biosynthetic process"/>
    <property type="evidence" value="ECO:0007669"/>
    <property type="project" value="UniProtKB-KW"/>
</dbReference>
<dbReference type="InterPro" id="IPR043148">
    <property type="entry name" value="TagF_C"/>
</dbReference>
<dbReference type="EMBL" id="CP114588">
    <property type="protein sequence ID" value="WBA07876.1"/>
    <property type="molecule type" value="Genomic_DNA"/>
</dbReference>
<comment type="subcellular location">
    <subcellularLocation>
        <location evidence="1">Cell membrane</location>
        <topology evidence="1">Peripheral membrane protein</topology>
    </subcellularLocation>
</comment>
<organism evidence="8 9">
    <name type="scientific">Salinivibrio kushneri</name>
    <dbReference type="NCBI Taxonomy" id="1908198"/>
    <lineage>
        <taxon>Bacteria</taxon>
        <taxon>Pseudomonadati</taxon>
        <taxon>Pseudomonadota</taxon>
        <taxon>Gammaproteobacteria</taxon>
        <taxon>Vibrionales</taxon>
        <taxon>Vibrionaceae</taxon>
        <taxon>Salinivibrio</taxon>
    </lineage>
</organism>
<evidence type="ECO:0000256" key="2">
    <source>
        <dbReference type="ARBA" id="ARBA00010488"/>
    </source>
</evidence>
<dbReference type="InterPro" id="IPR043149">
    <property type="entry name" value="TagF_N"/>
</dbReference>
<evidence type="ECO:0000256" key="4">
    <source>
        <dbReference type="ARBA" id="ARBA00022679"/>
    </source>
</evidence>
<dbReference type="GO" id="GO:0047355">
    <property type="term" value="F:CDP-glycerol glycerophosphotransferase activity"/>
    <property type="evidence" value="ECO:0007669"/>
    <property type="project" value="InterPro"/>
</dbReference>
<evidence type="ECO:0000256" key="3">
    <source>
        <dbReference type="ARBA" id="ARBA00022475"/>
    </source>
</evidence>